<keyword evidence="2" id="KW-1185">Reference proteome</keyword>
<dbReference type="InterPro" id="IPR029063">
    <property type="entry name" value="SAM-dependent_MTases_sf"/>
</dbReference>
<comment type="caution">
    <text evidence="1">The sequence shown here is derived from an EMBL/GenBank/DDBJ whole genome shotgun (WGS) entry which is preliminary data.</text>
</comment>
<evidence type="ECO:0000313" key="1">
    <source>
        <dbReference type="EMBL" id="EEF59568.1"/>
    </source>
</evidence>
<dbReference type="GO" id="GO:0032259">
    <property type="term" value="P:methylation"/>
    <property type="evidence" value="ECO:0007669"/>
    <property type="project" value="UniProtKB-KW"/>
</dbReference>
<dbReference type="STRING" id="320771.Cflav_PD2475"/>
<dbReference type="GO" id="GO:0008168">
    <property type="term" value="F:methyltransferase activity"/>
    <property type="evidence" value="ECO:0007669"/>
    <property type="project" value="UniProtKB-KW"/>
</dbReference>
<evidence type="ECO:0000313" key="2">
    <source>
        <dbReference type="Proteomes" id="UP000003688"/>
    </source>
</evidence>
<protein>
    <submittedName>
        <fullName evidence="1">Methyltransferase type 11</fullName>
    </submittedName>
</protein>
<dbReference type="OrthoDB" id="8936324at2"/>
<sequence length="222" mass="25670">MSANDPQDLKRIYETRFESTRQYRSRVWSILLGDFFQKYIGSTETVLDLGCGYGEFINQVQCGKRYAMDLNPNAPGFLEKSVTFLEQDCSQKWQLPEGSLNVVFTSNFFEHLPDKAALGRTLDEARRCLAPGGRLIAMGPNIKYLPGKYWEFWDHHLALTEESLKEAVTTRGFQVDRCEGRFLPYTMVNSPEYPLVFLRTYLKLRPAWSIFGKQFLVIARKP</sequence>
<proteinExistence type="predicted"/>
<dbReference type="SUPFAM" id="SSF53335">
    <property type="entry name" value="S-adenosyl-L-methionine-dependent methyltransferases"/>
    <property type="match status" value="1"/>
</dbReference>
<dbReference type="PANTHER" id="PTHR43861:SF1">
    <property type="entry name" value="TRANS-ACONITATE 2-METHYLTRANSFERASE"/>
    <property type="match status" value="1"/>
</dbReference>
<dbReference type="Proteomes" id="UP000003688">
    <property type="component" value="Unassembled WGS sequence"/>
</dbReference>
<keyword evidence="1" id="KW-0489">Methyltransferase</keyword>
<gene>
    <name evidence="1" type="ORF">Cflav_PD2475</name>
</gene>
<dbReference type="CDD" id="cd02440">
    <property type="entry name" value="AdoMet_MTases"/>
    <property type="match status" value="1"/>
</dbReference>
<dbReference type="PANTHER" id="PTHR43861">
    <property type="entry name" value="TRANS-ACONITATE 2-METHYLTRANSFERASE-RELATED"/>
    <property type="match status" value="1"/>
</dbReference>
<dbReference type="EMBL" id="ABOX02000026">
    <property type="protein sequence ID" value="EEF59568.1"/>
    <property type="molecule type" value="Genomic_DNA"/>
</dbReference>
<dbReference type="Pfam" id="PF13489">
    <property type="entry name" value="Methyltransf_23"/>
    <property type="match status" value="1"/>
</dbReference>
<dbReference type="RefSeq" id="WP_007416411.1">
    <property type="nucleotide sequence ID" value="NZ_ABOX02000026.1"/>
</dbReference>
<dbReference type="Gene3D" id="3.40.50.150">
    <property type="entry name" value="Vaccinia Virus protein VP39"/>
    <property type="match status" value="1"/>
</dbReference>
<reference evidence="1 2" key="1">
    <citation type="journal article" date="2011" name="J. Bacteriol.">
        <title>Genome sequence of 'Pedosphaera parvula' Ellin514, an aerobic Verrucomicrobial isolate from pasture soil.</title>
        <authorList>
            <person name="Kant R."/>
            <person name="van Passel M.W."/>
            <person name="Sangwan P."/>
            <person name="Palva A."/>
            <person name="Lucas S."/>
            <person name="Copeland A."/>
            <person name="Lapidus A."/>
            <person name="Glavina Del Rio T."/>
            <person name="Dalin E."/>
            <person name="Tice H."/>
            <person name="Bruce D."/>
            <person name="Goodwin L."/>
            <person name="Pitluck S."/>
            <person name="Chertkov O."/>
            <person name="Larimer F.W."/>
            <person name="Land M.L."/>
            <person name="Hauser L."/>
            <person name="Brettin T.S."/>
            <person name="Detter J.C."/>
            <person name="Han S."/>
            <person name="de Vos W.M."/>
            <person name="Janssen P.H."/>
            <person name="Smidt H."/>
        </authorList>
    </citation>
    <scope>NUCLEOTIDE SEQUENCE [LARGE SCALE GENOMIC DNA]</scope>
    <source>
        <strain evidence="1 2">Ellin514</strain>
    </source>
</reference>
<accession>B9XKS5</accession>
<organism evidence="1 2">
    <name type="scientific">Pedosphaera parvula (strain Ellin514)</name>
    <dbReference type="NCBI Taxonomy" id="320771"/>
    <lineage>
        <taxon>Bacteria</taxon>
        <taxon>Pseudomonadati</taxon>
        <taxon>Verrucomicrobiota</taxon>
        <taxon>Pedosphaerae</taxon>
        <taxon>Pedosphaerales</taxon>
        <taxon>Pedosphaeraceae</taxon>
        <taxon>Pedosphaera</taxon>
    </lineage>
</organism>
<dbReference type="AlphaFoldDB" id="B9XKS5"/>
<name>B9XKS5_PEDPL</name>
<keyword evidence="1" id="KW-0808">Transferase</keyword>